<dbReference type="RefSeq" id="WP_203843693.1">
    <property type="nucleotide sequence ID" value="NZ_BAAATV010000045.1"/>
</dbReference>
<evidence type="ECO:0000313" key="8">
    <source>
        <dbReference type="EMBL" id="GIE26800.1"/>
    </source>
</evidence>
<name>A0ABQ4A7G6_9ACTN</name>
<keyword evidence="5" id="KW-0804">Transcription</keyword>
<evidence type="ECO:0000313" key="9">
    <source>
        <dbReference type="Proteomes" id="UP000603200"/>
    </source>
</evidence>
<feature type="domain" description="Response regulatory" evidence="7">
    <location>
        <begin position="22"/>
        <end position="138"/>
    </location>
</feature>
<accession>A0ABQ4A7G6</accession>
<dbReference type="Pfam" id="PF00072">
    <property type="entry name" value="Response_reg"/>
    <property type="match status" value="1"/>
</dbReference>
<dbReference type="EMBL" id="BOMN01000153">
    <property type="protein sequence ID" value="GIE26800.1"/>
    <property type="molecule type" value="Genomic_DNA"/>
</dbReference>
<keyword evidence="4" id="KW-0238">DNA-binding</keyword>
<evidence type="ECO:0000256" key="4">
    <source>
        <dbReference type="ARBA" id="ARBA00023125"/>
    </source>
</evidence>
<dbReference type="Proteomes" id="UP000603200">
    <property type="component" value="Unassembled WGS sequence"/>
</dbReference>
<keyword evidence="3" id="KW-0805">Transcription regulation</keyword>
<dbReference type="SUPFAM" id="SSF52172">
    <property type="entry name" value="CheY-like"/>
    <property type="match status" value="1"/>
</dbReference>
<dbReference type="InterPro" id="IPR001789">
    <property type="entry name" value="Sig_transdc_resp-reg_receiver"/>
</dbReference>
<dbReference type="InterPro" id="IPR039420">
    <property type="entry name" value="WalR-like"/>
</dbReference>
<dbReference type="SMART" id="SM00448">
    <property type="entry name" value="REC"/>
    <property type="match status" value="1"/>
</dbReference>
<evidence type="ECO:0000259" key="7">
    <source>
        <dbReference type="PROSITE" id="PS50110"/>
    </source>
</evidence>
<comment type="caution">
    <text evidence="8">The sequence shown here is derived from an EMBL/GenBank/DDBJ whole genome shotgun (WGS) entry which is preliminary data.</text>
</comment>
<dbReference type="PANTHER" id="PTHR48111:SF1">
    <property type="entry name" value="TWO-COMPONENT RESPONSE REGULATOR ORR33"/>
    <property type="match status" value="1"/>
</dbReference>
<evidence type="ECO:0000256" key="3">
    <source>
        <dbReference type="ARBA" id="ARBA00023015"/>
    </source>
</evidence>
<evidence type="ECO:0000256" key="5">
    <source>
        <dbReference type="ARBA" id="ARBA00023163"/>
    </source>
</evidence>
<dbReference type="PANTHER" id="PTHR48111">
    <property type="entry name" value="REGULATOR OF RPOS"/>
    <property type="match status" value="1"/>
</dbReference>
<organism evidence="8 9">
    <name type="scientific">Winogradskya humida</name>
    <dbReference type="NCBI Taxonomy" id="113566"/>
    <lineage>
        <taxon>Bacteria</taxon>
        <taxon>Bacillati</taxon>
        <taxon>Actinomycetota</taxon>
        <taxon>Actinomycetes</taxon>
        <taxon>Micromonosporales</taxon>
        <taxon>Micromonosporaceae</taxon>
        <taxon>Winogradskya</taxon>
    </lineage>
</organism>
<keyword evidence="2" id="KW-0902">Two-component regulatory system</keyword>
<keyword evidence="9" id="KW-1185">Reference proteome</keyword>
<evidence type="ECO:0000256" key="2">
    <source>
        <dbReference type="ARBA" id="ARBA00023012"/>
    </source>
</evidence>
<evidence type="ECO:0000256" key="6">
    <source>
        <dbReference type="PROSITE-ProRule" id="PRU00169"/>
    </source>
</evidence>
<keyword evidence="1 6" id="KW-0597">Phosphoprotein</keyword>
<dbReference type="CDD" id="cd17574">
    <property type="entry name" value="REC_OmpR"/>
    <property type="match status" value="1"/>
</dbReference>
<dbReference type="InterPro" id="IPR011006">
    <property type="entry name" value="CheY-like_superfamily"/>
</dbReference>
<sequence>MATITPAPSAHSLLVASPGAPTVLVADDDEGIRELIEVKLRSAGYHVLSTDNGSTALDIAEKHLPDLVILDVSMPGLTGFGVVYQLQELRATVRIPVIILSALGGHEDVSLGYTIGADDYLIKPFSPHDLVHRVRSLLA</sequence>
<reference evidence="8 9" key="1">
    <citation type="submission" date="2021-01" db="EMBL/GenBank/DDBJ databases">
        <title>Whole genome shotgun sequence of Actinoplanes humidus NBRC 14915.</title>
        <authorList>
            <person name="Komaki H."/>
            <person name="Tamura T."/>
        </authorList>
    </citation>
    <scope>NUCLEOTIDE SEQUENCE [LARGE SCALE GENOMIC DNA]</scope>
    <source>
        <strain evidence="8 9">NBRC 14915</strain>
    </source>
</reference>
<protein>
    <recommendedName>
        <fullName evidence="7">Response regulatory domain-containing protein</fullName>
    </recommendedName>
</protein>
<proteinExistence type="predicted"/>
<feature type="modified residue" description="4-aspartylphosphate" evidence="6">
    <location>
        <position position="71"/>
    </location>
</feature>
<dbReference type="PROSITE" id="PS50110">
    <property type="entry name" value="RESPONSE_REGULATORY"/>
    <property type="match status" value="1"/>
</dbReference>
<gene>
    <name evidence="8" type="ORF">Ahu01nite_099020</name>
</gene>
<evidence type="ECO:0000256" key="1">
    <source>
        <dbReference type="ARBA" id="ARBA00022553"/>
    </source>
</evidence>
<dbReference type="Gene3D" id="3.40.50.2300">
    <property type="match status" value="1"/>
</dbReference>